<keyword evidence="1" id="KW-1133">Transmembrane helix</keyword>
<evidence type="ECO:0000313" key="3">
    <source>
        <dbReference type="EMBL" id="MCL6293983.1"/>
    </source>
</evidence>
<feature type="transmembrane region" description="Helical" evidence="1">
    <location>
        <begin position="83"/>
        <end position="101"/>
    </location>
</feature>
<feature type="transmembrane region" description="Helical" evidence="1">
    <location>
        <begin position="34"/>
        <end position="55"/>
    </location>
</feature>
<dbReference type="InterPro" id="IPR008756">
    <property type="entry name" value="Peptidase_M56"/>
</dbReference>
<proteinExistence type="predicted"/>
<dbReference type="RefSeq" id="WP_249971994.1">
    <property type="nucleotide sequence ID" value="NZ_JAMFLZ010000001.1"/>
</dbReference>
<evidence type="ECO:0000256" key="1">
    <source>
        <dbReference type="SAM" id="Phobius"/>
    </source>
</evidence>
<sequence>MLLFVLKSSACLAVFMIFYKLCLEKTSAHTFKRFYLIGVILISISIPLITFTEYIELSKTDFENALPIEVTDQSKTFYDLLPVILWSIYVLGLIIFLFRFFKNIYRLFQKIKTNPKLKSENFINVLLNDLIIPHTFLNYIFLNKTKYENKLIPDEVLLHEQIHAKQKHALDILFVELFQILFWFNPLLYFIKKDIKLNHEFLADHAVLKQGIDSSTYQKTLLTFSSPNSFRDNQNQQIVNAINYSLIKKRFTVMKTKTSKTIIWLRSLIILPLLAILIYSFSNKAIIETENTTEQSVYQKKATQKEIAEYNRLAKKYNNPQGRVIIKNKEVERLNYIYRVMTVEQRKKAEPFPVFPPPPPVPGEPSKLRGVVEVPAPEPTPVKVVEVREVPAPVEVREVVEVPPPPPPPKSPLEHVKDMAKKGAKFYYNKKEISSKKAISILTKNKNISITTNHSNDNDYVVQLSTKPIVIKED</sequence>
<feature type="transmembrane region" description="Helical" evidence="1">
    <location>
        <begin position="6"/>
        <end position="22"/>
    </location>
</feature>
<feature type="transmembrane region" description="Helical" evidence="1">
    <location>
        <begin position="122"/>
        <end position="141"/>
    </location>
</feature>
<dbReference type="PANTHER" id="PTHR34978:SF3">
    <property type="entry name" value="SLR0241 PROTEIN"/>
    <property type="match status" value="1"/>
</dbReference>
<name>A0ABT0QAM8_9FLAO</name>
<keyword evidence="4" id="KW-1185">Reference proteome</keyword>
<comment type="caution">
    <text evidence="3">The sequence shown here is derived from an EMBL/GenBank/DDBJ whole genome shotgun (WGS) entry which is preliminary data.</text>
</comment>
<evidence type="ECO:0000259" key="2">
    <source>
        <dbReference type="Pfam" id="PF05569"/>
    </source>
</evidence>
<protein>
    <submittedName>
        <fullName evidence="3">M56 family metallopeptidase</fullName>
    </submittedName>
</protein>
<dbReference type="Pfam" id="PF05569">
    <property type="entry name" value="Peptidase_M56"/>
    <property type="match status" value="1"/>
</dbReference>
<feature type="transmembrane region" description="Helical" evidence="1">
    <location>
        <begin position="263"/>
        <end position="281"/>
    </location>
</feature>
<dbReference type="InterPro" id="IPR052173">
    <property type="entry name" value="Beta-lactam_resp_regulator"/>
</dbReference>
<dbReference type="Proteomes" id="UP001165381">
    <property type="component" value="Unassembled WGS sequence"/>
</dbReference>
<keyword evidence="1" id="KW-0472">Membrane</keyword>
<keyword evidence="1" id="KW-0812">Transmembrane</keyword>
<feature type="transmembrane region" description="Helical" evidence="1">
    <location>
        <begin position="172"/>
        <end position="191"/>
    </location>
</feature>
<accession>A0ABT0QAM8</accession>
<reference evidence="3" key="1">
    <citation type="submission" date="2022-05" db="EMBL/GenBank/DDBJ databases">
        <authorList>
            <person name="Park J.-S."/>
        </authorList>
    </citation>
    <scope>NUCLEOTIDE SEQUENCE</scope>
    <source>
        <strain evidence="3">2012CJ34-3</strain>
    </source>
</reference>
<dbReference type="EMBL" id="JAMFLZ010000001">
    <property type="protein sequence ID" value="MCL6293983.1"/>
    <property type="molecule type" value="Genomic_DNA"/>
</dbReference>
<organism evidence="3 4">
    <name type="scientific">Jejuia spongiicola</name>
    <dbReference type="NCBI Taxonomy" id="2942207"/>
    <lineage>
        <taxon>Bacteria</taxon>
        <taxon>Pseudomonadati</taxon>
        <taxon>Bacteroidota</taxon>
        <taxon>Flavobacteriia</taxon>
        <taxon>Flavobacteriales</taxon>
        <taxon>Flavobacteriaceae</taxon>
        <taxon>Jejuia</taxon>
    </lineage>
</organism>
<dbReference type="PANTHER" id="PTHR34978">
    <property type="entry name" value="POSSIBLE SENSOR-TRANSDUCER PROTEIN BLAR"/>
    <property type="match status" value="1"/>
</dbReference>
<evidence type="ECO:0000313" key="4">
    <source>
        <dbReference type="Proteomes" id="UP001165381"/>
    </source>
</evidence>
<feature type="domain" description="Peptidase M56" evidence="2">
    <location>
        <begin position="112"/>
        <end position="253"/>
    </location>
</feature>
<dbReference type="CDD" id="cd07341">
    <property type="entry name" value="M56_BlaR1_MecR1_like"/>
    <property type="match status" value="1"/>
</dbReference>
<gene>
    <name evidence="3" type="ORF">M3P09_03195</name>
</gene>